<dbReference type="InterPro" id="IPR036706">
    <property type="entry name" value="VOMI_sf"/>
</dbReference>
<proteinExistence type="predicted"/>
<evidence type="ECO:0000256" key="1">
    <source>
        <dbReference type="SAM" id="SignalP"/>
    </source>
</evidence>
<dbReference type="Pfam" id="PF03762">
    <property type="entry name" value="VOMI"/>
    <property type="match status" value="1"/>
</dbReference>
<dbReference type="CDD" id="cd00220">
    <property type="entry name" value="VMO-I"/>
    <property type="match status" value="1"/>
</dbReference>
<comment type="caution">
    <text evidence="2">The sequence shown here is derived from an EMBL/GenBank/DDBJ whole genome shotgun (WGS) entry which is preliminary data.</text>
</comment>
<keyword evidence="3" id="KW-1185">Reference proteome</keyword>
<organism evidence="2 3">
    <name type="scientific">Patagioenas fasciata monilis</name>
    <dbReference type="NCBI Taxonomy" id="372326"/>
    <lineage>
        <taxon>Eukaryota</taxon>
        <taxon>Metazoa</taxon>
        <taxon>Chordata</taxon>
        <taxon>Craniata</taxon>
        <taxon>Vertebrata</taxon>
        <taxon>Euteleostomi</taxon>
        <taxon>Archelosauria</taxon>
        <taxon>Archosauria</taxon>
        <taxon>Dinosauria</taxon>
        <taxon>Saurischia</taxon>
        <taxon>Theropoda</taxon>
        <taxon>Coelurosauria</taxon>
        <taxon>Aves</taxon>
        <taxon>Neognathae</taxon>
        <taxon>Neoaves</taxon>
        <taxon>Columbimorphae</taxon>
        <taxon>Columbiformes</taxon>
        <taxon>Columbidae</taxon>
        <taxon>Patagioenas</taxon>
    </lineage>
</organism>
<feature type="signal peptide" evidence="1">
    <location>
        <begin position="1"/>
        <end position="18"/>
    </location>
</feature>
<dbReference type="STRING" id="372326.A0A1V4L0K0"/>
<dbReference type="PANTHER" id="PTHR18841">
    <property type="entry name" value="VITELLINE MEMBRANE OUTER LAYER PROTEIN I-RELATED"/>
    <property type="match status" value="1"/>
</dbReference>
<feature type="chain" id="PRO_5012641105" evidence="1">
    <location>
        <begin position="19"/>
        <end position="201"/>
    </location>
</feature>
<evidence type="ECO:0000313" key="2">
    <source>
        <dbReference type="EMBL" id="OPJ90240.1"/>
    </source>
</evidence>
<dbReference type="PANTHER" id="PTHR18841:SF2">
    <property type="entry name" value="VITELLINE MEMBRANE OUTER LAYER PROTEIN 1 HOMOLOG"/>
    <property type="match status" value="1"/>
</dbReference>
<name>A0A1V4L0K0_PATFA</name>
<dbReference type="EMBL" id="LSYS01000429">
    <property type="protein sequence ID" value="OPJ90240.1"/>
    <property type="molecule type" value="Genomic_DNA"/>
</dbReference>
<dbReference type="SUPFAM" id="SSF51092">
    <property type="entry name" value="Vitelline membrane outer protein-I (VMO-I)"/>
    <property type="match status" value="1"/>
</dbReference>
<dbReference type="AlphaFoldDB" id="A0A1V4L0K0"/>
<gene>
    <name evidence="2" type="ORF">AV530_014826</name>
</gene>
<evidence type="ECO:0000313" key="3">
    <source>
        <dbReference type="Proteomes" id="UP000190648"/>
    </source>
</evidence>
<protein>
    <submittedName>
        <fullName evidence="2">Vitelline membrane outer layer 1-like protein</fullName>
    </submittedName>
</protein>
<reference evidence="2 3" key="1">
    <citation type="submission" date="2016-02" db="EMBL/GenBank/DDBJ databases">
        <title>Band-tailed pigeon sequencing and assembly.</title>
        <authorList>
            <person name="Soares A.E."/>
            <person name="Novak B.J."/>
            <person name="Rice E.S."/>
            <person name="O'Connell B."/>
            <person name="Chang D."/>
            <person name="Weber S."/>
            <person name="Shapiro B."/>
        </authorList>
    </citation>
    <scope>NUCLEOTIDE SEQUENCE [LARGE SCALE GENOMIC DNA]</scope>
    <source>
        <strain evidence="2">BTP2013</strain>
        <tissue evidence="2">Blood</tissue>
    </source>
</reference>
<dbReference type="OrthoDB" id="6344411at2759"/>
<dbReference type="InterPro" id="IPR005515">
    <property type="entry name" value="VOMI"/>
</dbReference>
<dbReference type="Gene3D" id="2.100.10.20">
    <property type="entry name" value="Vitelline membrane outer layer protein I (VOMI)"/>
    <property type="match status" value="1"/>
</dbReference>
<dbReference type="Proteomes" id="UP000190648">
    <property type="component" value="Unassembled WGS sequence"/>
</dbReference>
<dbReference type="GO" id="GO:0005615">
    <property type="term" value="C:extracellular space"/>
    <property type="evidence" value="ECO:0007669"/>
    <property type="project" value="TreeGrafter"/>
</dbReference>
<keyword evidence="1" id="KW-0732">Signal</keyword>
<sequence>MPGGQVLLLLVGLAGAAGKGPQWDLGGRDALVITVSNGGPWGDWAWPEMCPKGFYASGVSFKVEAPQGVMKDDTALNGIRLHCSRDGDPSGGYTAESQSGRWGRWSEAQWCPHRGHLVGFALRVQPPHDELLGDEVAATSARFVCSDGQVLEGPGSAWGQWGGWSPQCPRAVCGIQTRQDPAWGLKRDDTALNDLRLFCCP</sequence>
<accession>A0A1V4L0K0</accession>